<dbReference type="AlphaFoldDB" id="A0A645IKU0"/>
<name>A0A645IKU0_9ZZZZ</name>
<gene>
    <name evidence="2" type="ORF">SDC9_196547</name>
</gene>
<dbReference type="CDD" id="cd00130">
    <property type="entry name" value="PAS"/>
    <property type="match status" value="1"/>
</dbReference>
<accession>A0A645IKU0</accession>
<dbReference type="Pfam" id="PF13426">
    <property type="entry name" value="PAS_9"/>
    <property type="match status" value="1"/>
</dbReference>
<dbReference type="Gene3D" id="3.30.450.20">
    <property type="entry name" value="PAS domain"/>
    <property type="match status" value="1"/>
</dbReference>
<dbReference type="NCBIfam" id="TIGR00229">
    <property type="entry name" value="sensory_box"/>
    <property type="match status" value="1"/>
</dbReference>
<dbReference type="PROSITE" id="PS50112">
    <property type="entry name" value="PAS"/>
    <property type="match status" value="1"/>
</dbReference>
<dbReference type="SUPFAM" id="SSF55785">
    <property type="entry name" value="PYP-like sensor domain (PAS domain)"/>
    <property type="match status" value="1"/>
</dbReference>
<dbReference type="InterPro" id="IPR000014">
    <property type="entry name" value="PAS"/>
</dbReference>
<comment type="caution">
    <text evidence="2">The sequence shown here is derived from an EMBL/GenBank/DDBJ whole genome shotgun (WGS) entry which is preliminary data.</text>
</comment>
<feature type="domain" description="PAS" evidence="1">
    <location>
        <begin position="1"/>
        <end position="50"/>
    </location>
</feature>
<evidence type="ECO:0000259" key="1">
    <source>
        <dbReference type="PROSITE" id="PS50112"/>
    </source>
</evidence>
<dbReference type="EMBL" id="VSSQ01111715">
    <property type="protein sequence ID" value="MPN48934.1"/>
    <property type="molecule type" value="Genomic_DNA"/>
</dbReference>
<protein>
    <recommendedName>
        <fullName evidence="1">PAS domain-containing protein</fullName>
    </recommendedName>
</protein>
<organism evidence="2">
    <name type="scientific">bioreactor metagenome</name>
    <dbReference type="NCBI Taxonomy" id="1076179"/>
    <lineage>
        <taxon>unclassified sequences</taxon>
        <taxon>metagenomes</taxon>
        <taxon>ecological metagenomes</taxon>
    </lineage>
</organism>
<sequence length="117" mass="13545">MWIYDLETLAFLEVNEAAILTYGYSRKEFLSMSILDIRPPEDIPEVIKSVIANKETPNQTSRWRHIKKSGEIICAEISSSAVEFEKRPARHVMATDITKRLKLEEELNKKMSEFLDA</sequence>
<proteinExistence type="predicted"/>
<reference evidence="2" key="1">
    <citation type="submission" date="2019-08" db="EMBL/GenBank/DDBJ databases">
        <authorList>
            <person name="Kucharzyk K."/>
            <person name="Murdoch R.W."/>
            <person name="Higgins S."/>
            <person name="Loffler F."/>
        </authorList>
    </citation>
    <scope>NUCLEOTIDE SEQUENCE</scope>
</reference>
<evidence type="ECO:0000313" key="2">
    <source>
        <dbReference type="EMBL" id="MPN48934.1"/>
    </source>
</evidence>
<dbReference type="InterPro" id="IPR035965">
    <property type="entry name" value="PAS-like_dom_sf"/>
</dbReference>